<dbReference type="RefSeq" id="WP_386759065.1">
    <property type="nucleotide sequence ID" value="NZ_JBHRXK010000004.1"/>
</dbReference>
<evidence type="ECO:0000313" key="16">
    <source>
        <dbReference type="Proteomes" id="UP001595740"/>
    </source>
</evidence>
<dbReference type="CDD" id="cd13957">
    <property type="entry name" value="PT_UbiA_Cox10"/>
    <property type="match status" value="1"/>
</dbReference>
<dbReference type="NCBIfam" id="TIGR01473">
    <property type="entry name" value="cyoE_ctaB"/>
    <property type="match status" value="1"/>
</dbReference>
<keyword evidence="4 14" id="KW-1003">Cell membrane</keyword>
<dbReference type="InterPro" id="IPR044878">
    <property type="entry name" value="UbiA_sf"/>
</dbReference>
<dbReference type="InterPro" id="IPR030470">
    <property type="entry name" value="UbiA_prenylTrfase_CS"/>
</dbReference>
<evidence type="ECO:0000256" key="10">
    <source>
        <dbReference type="ARBA" id="ARBA00030253"/>
    </source>
</evidence>
<feature type="transmembrane region" description="Helical" evidence="14">
    <location>
        <begin position="213"/>
        <end position="235"/>
    </location>
</feature>
<keyword evidence="6 14" id="KW-0812">Transmembrane</keyword>
<organism evidence="15 16">
    <name type="scientific">Lysobacter cavernae</name>
    <dbReference type="NCBI Taxonomy" id="1685901"/>
    <lineage>
        <taxon>Bacteria</taxon>
        <taxon>Pseudomonadati</taxon>
        <taxon>Pseudomonadota</taxon>
        <taxon>Gammaproteobacteria</taxon>
        <taxon>Lysobacterales</taxon>
        <taxon>Lysobacteraceae</taxon>
        <taxon>Lysobacter</taxon>
    </lineage>
</organism>
<feature type="transmembrane region" description="Helical" evidence="14">
    <location>
        <begin position="171"/>
        <end position="192"/>
    </location>
</feature>
<evidence type="ECO:0000256" key="9">
    <source>
        <dbReference type="ARBA" id="ARBA00023136"/>
    </source>
</evidence>
<evidence type="ECO:0000313" key="15">
    <source>
        <dbReference type="EMBL" id="MFC3551294.1"/>
    </source>
</evidence>
<evidence type="ECO:0000256" key="11">
    <source>
        <dbReference type="ARBA" id="ARBA00040810"/>
    </source>
</evidence>
<dbReference type="Gene3D" id="1.10.357.140">
    <property type="entry name" value="UbiA prenyltransferase"/>
    <property type="match status" value="1"/>
</dbReference>
<dbReference type="Proteomes" id="UP001595740">
    <property type="component" value="Unassembled WGS sequence"/>
</dbReference>
<comment type="similarity">
    <text evidence="14">Belongs to the UbiA prenyltransferase family. Protoheme IX farnesyltransferase subfamily.</text>
</comment>
<feature type="transmembrane region" description="Helical" evidence="14">
    <location>
        <begin position="44"/>
        <end position="65"/>
    </location>
</feature>
<feature type="transmembrane region" description="Helical" evidence="14">
    <location>
        <begin position="16"/>
        <end position="32"/>
    </location>
</feature>
<comment type="pathway">
    <text evidence="2 14">Porphyrin-containing compound metabolism; heme O biosynthesis; heme O from protoheme: step 1/1.</text>
</comment>
<evidence type="ECO:0000256" key="13">
    <source>
        <dbReference type="ARBA" id="ARBA00047690"/>
    </source>
</evidence>
<dbReference type="EC" id="2.5.1.141" evidence="3 14"/>
<gene>
    <name evidence="14 15" type="primary">cyoE</name>
    <name evidence="15" type="ORF">ACFOLC_09760</name>
</gene>
<dbReference type="EMBL" id="JBHRXK010000004">
    <property type="protein sequence ID" value="MFC3551294.1"/>
    <property type="molecule type" value="Genomic_DNA"/>
</dbReference>
<comment type="catalytic activity">
    <reaction evidence="13 14">
        <text>heme b + (2E,6E)-farnesyl diphosphate + H2O = Fe(II)-heme o + diphosphate</text>
        <dbReference type="Rhea" id="RHEA:28070"/>
        <dbReference type="ChEBI" id="CHEBI:15377"/>
        <dbReference type="ChEBI" id="CHEBI:33019"/>
        <dbReference type="ChEBI" id="CHEBI:60344"/>
        <dbReference type="ChEBI" id="CHEBI:60530"/>
        <dbReference type="ChEBI" id="CHEBI:175763"/>
        <dbReference type="EC" id="2.5.1.141"/>
    </reaction>
</comment>
<evidence type="ECO:0000256" key="14">
    <source>
        <dbReference type="HAMAP-Rule" id="MF_00154"/>
    </source>
</evidence>
<comment type="subcellular location">
    <subcellularLocation>
        <location evidence="1 14">Cell membrane</location>
        <topology evidence="1 14">Multi-pass membrane protein</topology>
    </subcellularLocation>
</comment>
<feature type="transmembrane region" description="Helical" evidence="14">
    <location>
        <begin position="272"/>
        <end position="294"/>
    </location>
</feature>
<evidence type="ECO:0000256" key="5">
    <source>
        <dbReference type="ARBA" id="ARBA00022679"/>
    </source>
</evidence>
<evidence type="ECO:0000256" key="12">
    <source>
        <dbReference type="ARBA" id="ARBA00042475"/>
    </source>
</evidence>
<feature type="transmembrane region" description="Helical" evidence="14">
    <location>
        <begin position="140"/>
        <end position="159"/>
    </location>
</feature>
<protein>
    <recommendedName>
        <fullName evidence="11 14">Protoheme IX farnesyltransferase</fullName>
        <ecNumber evidence="3 14">2.5.1.141</ecNumber>
    </recommendedName>
    <alternativeName>
        <fullName evidence="12 14">Heme B farnesyltransferase</fullName>
    </alternativeName>
    <alternativeName>
        <fullName evidence="10 14">Heme O synthase</fullName>
    </alternativeName>
</protein>
<dbReference type="Pfam" id="PF01040">
    <property type="entry name" value="UbiA"/>
    <property type="match status" value="1"/>
</dbReference>
<dbReference type="GO" id="GO:0008495">
    <property type="term" value="F:protoheme IX farnesyltransferase activity"/>
    <property type="evidence" value="ECO:0007669"/>
    <property type="project" value="UniProtKB-EC"/>
</dbReference>
<dbReference type="PANTHER" id="PTHR43448">
    <property type="entry name" value="PROTOHEME IX FARNESYLTRANSFERASE, MITOCHONDRIAL"/>
    <property type="match status" value="1"/>
</dbReference>
<evidence type="ECO:0000256" key="2">
    <source>
        <dbReference type="ARBA" id="ARBA00004919"/>
    </source>
</evidence>
<feature type="transmembrane region" description="Helical" evidence="14">
    <location>
        <begin position="241"/>
        <end position="260"/>
    </location>
</feature>
<dbReference type="NCBIfam" id="NF003349">
    <property type="entry name" value="PRK04375.1-2"/>
    <property type="match status" value="1"/>
</dbReference>
<feature type="transmembrane region" description="Helical" evidence="14">
    <location>
        <begin position="86"/>
        <end position="109"/>
    </location>
</feature>
<dbReference type="HAMAP" id="MF_00154">
    <property type="entry name" value="CyoE_CtaB"/>
    <property type="match status" value="1"/>
</dbReference>
<evidence type="ECO:0000256" key="1">
    <source>
        <dbReference type="ARBA" id="ARBA00004651"/>
    </source>
</evidence>
<comment type="function">
    <text evidence="14">Converts heme B (protoheme IX) to heme O by substitution of the vinyl group on carbon 2 of heme B porphyrin ring with a hydroxyethyl farnesyl side group.</text>
</comment>
<keyword evidence="8 14" id="KW-0350">Heme biosynthesis</keyword>
<comment type="caution">
    <text evidence="15">The sequence shown here is derived from an EMBL/GenBank/DDBJ whole genome shotgun (WGS) entry which is preliminary data.</text>
</comment>
<reference evidence="16" key="1">
    <citation type="journal article" date="2019" name="Int. J. Syst. Evol. Microbiol.">
        <title>The Global Catalogue of Microorganisms (GCM) 10K type strain sequencing project: providing services to taxonomists for standard genome sequencing and annotation.</title>
        <authorList>
            <consortium name="The Broad Institute Genomics Platform"/>
            <consortium name="The Broad Institute Genome Sequencing Center for Infectious Disease"/>
            <person name="Wu L."/>
            <person name="Ma J."/>
        </authorList>
    </citation>
    <scope>NUCLEOTIDE SEQUENCE [LARGE SCALE GENOMIC DNA]</scope>
    <source>
        <strain evidence="16">KCTC 42875</strain>
    </source>
</reference>
<keyword evidence="5 14" id="KW-0808">Transferase</keyword>
<evidence type="ECO:0000256" key="4">
    <source>
        <dbReference type="ARBA" id="ARBA00022475"/>
    </source>
</evidence>
<evidence type="ECO:0000256" key="6">
    <source>
        <dbReference type="ARBA" id="ARBA00022692"/>
    </source>
</evidence>
<evidence type="ECO:0000256" key="7">
    <source>
        <dbReference type="ARBA" id="ARBA00022989"/>
    </source>
</evidence>
<dbReference type="PANTHER" id="PTHR43448:SF7">
    <property type="entry name" value="4-HYDROXYBENZOATE SOLANESYLTRANSFERASE"/>
    <property type="match status" value="1"/>
</dbReference>
<evidence type="ECO:0000256" key="3">
    <source>
        <dbReference type="ARBA" id="ARBA00012292"/>
    </source>
</evidence>
<keyword evidence="7 14" id="KW-1133">Transmembrane helix</keyword>
<proteinExistence type="inferred from homology"/>
<dbReference type="PROSITE" id="PS00943">
    <property type="entry name" value="UBIA"/>
    <property type="match status" value="1"/>
</dbReference>
<keyword evidence="16" id="KW-1185">Reference proteome</keyword>
<comment type="miscellaneous">
    <text evidence="14">Carbon 2 of the heme B porphyrin ring is defined according to the Fischer nomenclature.</text>
</comment>
<evidence type="ECO:0000256" key="8">
    <source>
        <dbReference type="ARBA" id="ARBA00023133"/>
    </source>
</evidence>
<sequence length="309" mass="34270">MSATLRQYWDLTKPRVVALIVFTALVGMLLAVDGMPDPAETKRGLLGFLGIWLAASSAAAINQLLDSRIDAKMARTSWRPIVAGQITPAQALVFALILAALSMLILVLWVNTITALLTFASLIGYAVVYTVFLKRATPQNIVIGGIAGAAPPLLGWASITGMRGEWDWAHALLLVLIIFVWTPPHFWALAIFRRADYARAMVPMLPVTHGVEYTRWQILFYTILLTVVTILPRVIEMSGDFYLCGAMVLNAAFLWHAWKLMSPPDELYAMKVFNYSIVYLMALFAFLLLDHWLLPLLQPGAAFKLQPVA</sequence>
<accession>A0ABV7RNY9</accession>
<feature type="transmembrane region" description="Helical" evidence="14">
    <location>
        <begin position="115"/>
        <end position="133"/>
    </location>
</feature>
<dbReference type="InterPro" id="IPR000537">
    <property type="entry name" value="UbiA_prenyltransferase"/>
</dbReference>
<keyword evidence="9 14" id="KW-0472">Membrane</keyword>
<name>A0ABV7RNY9_9GAMM</name>
<dbReference type="InterPro" id="IPR006369">
    <property type="entry name" value="Protohaem_IX_farnesylTrfase"/>
</dbReference>